<reference evidence="2" key="1">
    <citation type="journal article" date="2019" name="Int. J. Syst. Evol. Microbiol.">
        <title>The Global Catalogue of Microorganisms (GCM) 10K type strain sequencing project: providing services to taxonomists for standard genome sequencing and annotation.</title>
        <authorList>
            <consortium name="The Broad Institute Genomics Platform"/>
            <consortium name="The Broad Institute Genome Sequencing Center for Infectious Disease"/>
            <person name="Wu L."/>
            <person name="Ma J."/>
        </authorList>
    </citation>
    <scope>NUCLEOTIDE SEQUENCE [LARGE SCALE GENOMIC DNA]</scope>
    <source>
        <strain evidence="2">JCM 30346</strain>
    </source>
</reference>
<evidence type="ECO:0000313" key="2">
    <source>
        <dbReference type="Proteomes" id="UP001596137"/>
    </source>
</evidence>
<organism evidence="1 2">
    <name type="scientific">Sphaerisporangium aureirubrum</name>
    <dbReference type="NCBI Taxonomy" id="1544736"/>
    <lineage>
        <taxon>Bacteria</taxon>
        <taxon>Bacillati</taxon>
        <taxon>Actinomycetota</taxon>
        <taxon>Actinomycetes</taxon>
        <taxon>Streptosporangiales</taxon>
        <taxon>Streptosporangiaceae</taxon>
        <taxon>Sphaerisporangium</taxon>
    </lineage>
</organism>
<protein>
    <submittedName>
        <fullName evidence="1">Uncharacterized protein</fullName>
    </submittedName>
</protein>
<dbReference type="RefSeq" id="WP_380748379.1">
    <property type="nucleotide sequence ID" value="NZ_JBHSRF010000007.1"/>
</dbReference>
<keyword evidence="2" id="KW-1185">Reference proteome</keyword>
<dbReference type="EMBL" id="JBHSRF010000007">
    <property type="protein sequence ID" value="MFC6081001.1"/>
    <property type="molecule type" value="Genomic_DNA"/>
</dbReference>
<comment type="caution">
    <text evidence="1">The sequence shown here is derived from an EMBL/GenBank/DDBJ whole genome shotgun (WGS) entry which is preliminary data.</text>
</comment>
<sequence>MPVALVAVGVDPDDRKPAGWTTGGAVAVHTACARAPKPGHA</sequence>
<accession>A0ABW1NCH2</accession>
<evidence type="ECO:0000313" key="1">
    <source>
        <dbReference type="EMBL" id="MFC6081001.1"/>
    </source>
</evidence>
<dbReference type="Proteomes" id="UP001596137">
    <property type="component" value="Unassembled WGS sequence"/>
</dbReference>
<name>A0ABW1NCH2_9ACTN</name>
<proteinExistence type="predicted"/>
<gene>
    <name evidence="1" type="ORF">ACFP1K_07500</name>
</gene>